<name>A0A266NCZ5_9PSED</name>
<organism evidence="1 2">
    <name type="scientific">Pseudomonas lundensis</name>
    <dbReference type="NCBI Taxonomy" id="86185"/>
    <lineage>
        <taxon>Bacteria</taxon>
        <taxon>Pseudomonadati</taxon>
        <taxon>Pseudomonadota</taxon>
        <taxon>Gammaproteobacteria</taxon>
        <taxon>Pseudomonadales</taxon>
        <taxon>Pseudomonadaceae</taxon>
        <taxon>Pseudomonas</taxon>
    </lineage>
</organism>
<dbReference type="EMBL" id="NQKI01000010">
    <property type="protein sequence ID" value="OZY59882.1"/>
    <property type="molecule type" value="Genomic_DNA"/>
</dbReference>
<comment type="caution">
    <text evidence="1">The sequence shown here is derived from an EMBL/GenBank/DDBJ whole genome shotgun (WGS) entry which is preliminary data.</text>
</comment>
<reference evidence="1 2" key="1">
    <citation type="submission" date="2017-08" db="EMBL/GenBank/DDBJ databases">
        <title>Genomic and metabolic characterisation of spoilage-associated Pseudomonas species.</title>
        <authorList>
            <person name="Stanborough T."/>
            <person name="Fegan N."/>
            <person name="Powell S.M."/>
            <person name="Singh T."/>
            <person name="Tamplin M.L."/>
            <person name="Chandry P.S."/>
        </authorList>
    </citation>
    <scope>NUCLEOTIDE SEQUENCE [LARGE SCALE GENOMIC DNA]</scope>
    <source>
        <strain evidence="1 2">L1802</strain>
    </source>
</reference>
<dbReference type="AlphaFoldDB" id="A0A266NCZ5"/>
<accession>A0A266NCZ5</accession>
<evidence type="ECO:0000313" key="1">
    <source>
        <dbReference type="EMBL" id="OZY59882.1"/>
    </source>
</evidence>
<evidence type="ECO:0000313" key="2">
    <source>
        <dbReference type="Proteomes" id="UP000215788"/>
    </source>
</evidence>
<gene>
    <name evidence="1" type="ORF">CJF39_08860</name>
</gene>
<protein>
    <submittedName>
        <fullName evidence="1">Uncharacterized protein</fullName>
    </submittedName>
</protein>
<sequence>MTAETSYAGVEVDGLAYWLIAVEGRDTDQGVVSLLFCGADDHQTAHSLLSPSGHNHPLLACLPL</sequence>
<proteinExistence type="predicted"/>
<dbReference type="Proteomes" id="UP000215788">
    <property type="component" value="Unassembled WGS sequence"/>
</dbReference>